<keyword evidence="2" id="KW-1185">Reference proteome</keyword>
<evidence type="ECO:0000313" key="1">
    <source>
        <dbReference type="EMBL" id="EUB63020.1"/>
    </source>
</evidence>
<proteinExistence type="predicted"/>
<accession>W6UN76</accession>
<organism evidence="1 2">
    <name type="scientific">Echinococcus granulosus</name>
    <name type="common">Hydatid tapeworm</name>
    <dbReference type="NCBI Taxonomy" id="6210"/>
    <lineage>
        <taxon>Eukaryota</taxon>
        <taxon>Metazoa</taxon>
        <taxon>Spiralia</taxon>
        <taxon>Lophotrochozoa</taxon>
        <taxon>Platyhelminthes</taxon>
        <taxon>Cestoda</taxon>
        <taxon>Eucestoda</taxon>
        <taxon>Cyclophyllidea</taxon>
        <taxon>Taeniidae</taxon>
        <taxon>Echinococcus</taxon>
        <taxon>Echinococcus granulosus group</taxon>
    </lineage>
</organism>
<comment type="caution">
    <text evidence="1">The sequence shown here is derived from an EMBL/GenBank/DDBJ whole genome shotgun (WGS) entry which is preliminary data.</text>
</comment>
<reference evidence="1 2" key="1">
    <citation type="journal article" date="2013" name="Nat. Genet.">
        <title>The genome of the hydatid tapeworm Echinococcus granulosus.</title>
        <authorList>
            <person name="Zheng H."/>
            <person name="Zhang W."/>
            <person name="Zhang L."/>
            <person name="Zhang Z."/>
            <person name="Li J."/>
            <person name="Lu G."/>
            <person name="Zhu Y."/>
            <person name="Wang Y."/>
            <person name="Huang Y."/>
            <person name="Liu J."/>
            <person name="Kang H."/>
            <person name="Chen J."/>
            <person name="Wang L."/>
            <person name="Chen A."/>
            <person name="Yu S."/>
            <person name="Gao Z."/>
            <person name="Jin L."/>
            <person name="Gu W."/>
            <person name="Wang Z."/>
            <person name="Zhao L."/>
            <person name="Shi B."/>
            <person name="Wen H."/>
            <person name="Lin R."/>
            <person name="Jones M.K."/>
            <person name="Brejova B."/>
            <person name="Vinar T."/>
            <person name="Zhao G."/>
            <person name="McManus D.P."/>
            <person name="Chen Z."/>
            <person name="Zhou Y."/>
            <person name="Wang S."/>
        </authorList>
    </citation>
    <scope>NUCLEOTIDE SEQUENCE [LARGE SCALE GENOMIC DNA]</scope>
</reference>
<evidence type="ECO:0000313" key="2">
    <source>
        <dbReference type="Proteomes" id="UP000019149"/>
    </source>
</evidence>
<dbReference type="Proteomes" id="UP000019149">
    <property type="component" value="Unassembled WGS sequence"/>
</dbReference>
<dbReference type="GeneID" id="36337829"/>
<name>W6UN76_ECHGR</name>
<gene>
    <name evidence="1" type="ORF">EGR_02114</name>
</gene>
<protein>
    <submittedName>
        <fullName evidence="1">Uncharacterized protein</fullName>
    </submittedName>
</protein>
<dbReference type="EMBL" id="APAU02000009">
    <property type="protein sequence ID" value="EUB63020.1"/>
    <property type="molecule type" value="Genomic_DNA"/>
</dbReference>
<sequence length="174" mass="20004">MTCVYALLFSLRPKPLRNNASGNFGIHPKKPYFDHKLWCVGKKYLLNIKIIKSVLEQSRELSVKNYISHNFISTVKQLQWLNGKLLPALHASALGIKKKKGLHFLVKKFCSHQVHCLQCIFFSRYASKMKTKLDMQSMLLNSKTTLAWCAMGALFQHFLVCFEHESQSVKSNIS</sequence>
<dbReference type="AlphaFoldDB" id="W6UN76"/>
<dbReference type="RefSeq" id="XP_024354216.1">
    <property type="nucleotide sequence ID" value="XM_024491363.1"/>
</dbReference>
<dbReference type="KEGG" id="egl:EGR_02114"/>
<dbReference type="CTD" id="36337829"/>